<protein>
    <recommendedName>
        <fullName evidence="3">Type II toxin-antitoxin system mRNA interferase toxin, RelE/StbE family</fullName>
    </recommendedName>
</protein>
<sequence>MKVIFDTKFRKIIKKRFPKSSMVRYQFTNRLKMFIDDPKNDVLKCHKLTGKMAGLNAMSVNGDVRAIYYMKCEDVACFIDIGTHNQVYGK</sequence>
<name>A0A2M7LJH6_9BACT</name>
<organism evidence="1 2">
    <name type="scientific">Candidatus Shapirobacteria bacterium CG_4_10_14_3_um_filter_35_13</name>
    <dbReference type="NCBI Taxonomy" id="1974873"/>
    <lineage>
        <taxon>Bacteria</taxon>
        <taxon>Candidatus Shapironibacteriota</taxon>
    </lineage>
</organism>
<reference evidence="2" key="1">
    <citation type="submission" date="2017-09" db="EMBL/GenBank/DDBJ databases">
        <title>Depth-based differentiation of microbial function through sediment-hosted aquifers and enrichment of novel symbionts in the deep terrestrial subsurface.</title>
        <authorList>
            <person name="Probst A.J."/>
            <person name="Ladd B."/>
            <person name="Jarett J.K."/>
            <person name="Geller-Mcgrath D.E."/>
            <person name="Sieber C.M.K."/>
            <person name="Emerson J.B."/>
            <person name="Anantharaman K."/>
            <person name="Thomas B.C."/>
            <person name="Malmstrom R."/>
            <person name="Stieglmeier M."/>
            <person name="Klingl A."/>
            <person name="Woyke T."/>
            <person name="Ryan C.M."/>
            <person name="Banfield J.F."/>
        </authorList>
    </citation>
    <scope>NUCLEOTIDE SEQUENCE [LARGE SCALE GENOMIC DNA]</scope>
</reference>
<evidence type="ECO:0000313" key="1">
    <source>
        <dbReference type="EMBL" id="PIX68236.1"/>
    </source>
</evidence>
<evidence type="ECO:0008006" key="3">
    <source>
        <dbReference type="Google" id="ProtNLM"/>
    </source>
</evidence>
<proteinExistence type="predicted"/>
<evidence type="ECO:0000313" key="2">
    <source>
        <dbReference type="Proteomes" id="UP000229531"/>
    </source>
</evidence>
<dbReference type="Gene3D" id="3.30.2310.20">
    <property type="entry name" value="RelE-like"/>
    <property type="match status" value="1"/>
</dbReference>
<comment type="caution">
    <text evidence="1">The sequence shown here is derived from an EMBL/GenBank/DDBJ whole genome shotgun (WGS) entry which is preliminary data.</text>
</comment>
<dbReference type="InterPro" id="IPR035093">
    <property type="entry name" value="RelE/ParE_toxin_dom_sf"/>
</dbReference>
<dbReference type="AlphaFoldDB" id="A0A2M7LJH6"/>
<dbReference type="SUPFAM" id="SSF143011">
    <property type="entry name" value="RelE-like"/>
    <property type="match status" value="1"/>
</dbReference>
<dbReference type="Proteomes" id="UP000229531">
    <property type="component" value="Unassembled WGS sequence"/>
</dbReference>
<dbReference type="EMBL" id="PFJG01000012">
    <property type="protein sequence ID" value="PIX68236.1"/>
    <property type="molecule type" value="Genomic_DNA"/>
</dbReference>
<gene>
    <name evidence="1" type="ORF">COZ41_00790</name>
</gene>
<accession>A0A2M7LJH6</accession>